<comment type="caution">
    <text evidence="2">The sequence shown here is derived from an EMBL/GenBank/DDBJ whole genome shotgun (WGS) entry which is preliminary data.</text>
</comment>
<evidence type="ECO:0000313" key="2">
    <source>
        <dbReference type="EMBL" id="MDT0295527.1"/>
    </source>
</evidence>
<keyword evidence="3" id="KW-1185">Reference proteome</keyword>
<keyword evidence="1" id="KW-0732">Signal</keyword>
<dbReference type="Gene3D" id="2.40.160.50">
    <property type="entry name" value="membrane protein fhac: a member of the omp85/tpsb transporter family"/>
    <property type="match status" value="1"/>
</dbReference>
<feature type="signal peptide" evidence="1">
    <location>
        <begin position="1"/>
        <end position="20"/>
    </location>
</feature>
<sequence length="564" mass="65751">MKLKIFFYPLLFLSFNYSFSQELHLFLFSESEKEQEVIDEINYKKNHTDINSIQITLTDFKQQLFKQGYIDAEIIKAENKTSKPTKSFRYKISLEKKYSYINIQLPEGFTEKSKSKLFEEANTTNVTRIPIIHLEEKINEINNFLANQGKPFTYSELTEISKENDSLFGKLQNTSSNIRSITKIEIKGYDKFPKNYTTHYLNLRKGQLFNKLKIDEKVDRLKDLSFSESTRNPEVLFQKDSTTVFLYLKKKNSNSFDGYLGFATTEESQKLELNGYLNLQLENNFNFGEKFSILYRNDGEQQLEFDANLELPYIFNTPLGIELNLNLFKRDSTYTNTQKSIKTNYQLNPKIEFSIGYLQEDSNKLQNDNIISSNEDFISNRFLLGAEFYVQRNPNSFFRRNSFFTTEIGIGSRKTDTKKEQQQIYCIRGAYQFIFHPRNAINLRNTSGFINSDSYLTNELLRIGGINSIRGFEENSINANLFSAFQLEYQYLLSSSIYAHTITDYAVIESPEIKNHKNLVSFGFGMGLKTKVGNLKLMFANGKTDDQKFDFSNTKVHIQLIARF</sequence>
<name>A0ABU2KLH2_9FLAO</name>
<evidence type="ECO:0000256" key="1">
    <source>
        <dbReference type="SAM" id="SignalP"/>
    </source>
</evidence>
<feature type="chain" id="PRO_5047336672" evidence="1">
    <location>
        <begin position="21"/>
        <end position="564"/>
    </location>
</feature>
<organism evidence="2 3">
    <name type="scientific">Mesonia ostreae</name>
    <dbReference type="NCBI Taxonomy" id="861110"/>
    <lineage>
        <taxon>Bacteria</taxon>
        <taxon>Pseudomonadati</taxon>
        <taxon>Bacteroidota</taxon>
        <taxon>Flavobacteriia</taxon>
        <taxon>Flavobacteriales</taxon>
        <taxon>Flavobacteriaceae</taxon>
        <taxon>Mesonia</taxon>
    </lineage>
</organism>
<dbReference type="Proteomes" id="UP001182991">
    <property type="component" value="Unassembled WGS sequence"/>
</dbReference>
<dbReference type="EMBL" id="JAVRBG010000014">
    <property type="protein sequence ID" value="MDT0295527.1"/>
    <property type="molecule type" value="Genomic_DNA"/>
</dbReference>
<protein>
    <submittedName>
        <fullName evidence="2">Uncharacterized protein</fullName>
    </submittedName>
</protein>
<reference evidence="3" key="1">
    <citation type="submission" date="2023-07" db="EMBL/GenBank/DDBJ databases">
        <title>Isolating and identifying novel microbial strains from the Mariana Trench.</title>
        <authorList>
            <person name="Fu H."/>
        </authorList>
    </citation>
    <scope>NUCLEOTIDE SEQUENCE [LARGE SCALE GENOMIC DNA]</scope>
    <source>
        <strain evidence="3">T-y2</strain>
    </source>
</reference>
<evidence type="ECO:0000313" key="3">
    <source>
        <dbReference type="Proteomes" id="UP001182991"/>
    </source>
</evidence>
<accession>A0ABU2KLH2</accession>
<dbReference type="RefSeq" id="WP_311402452.1">
    <property type="nucleotide sequence ID" value="NZ_JAVRBG010000014.1"/>
</dbReference>
<gene>
    <name evidence="2" type="ORF">RLT85_12880</name>
</gene>
<proteinExistence type="predicted"/>